<evidence type="ECO:0000313" key="7">
    <source>
        <dbReference type="EMBL" id="MXS25583.1"/>
    </source>
</evidence>
<protein>
    <submittedName>
        <fullName evidence="6 8">Flavin reductase</fullName>
    </submittedName>
</protein>
<comment type="cofactor">
    <cofactor evidence="1">
        <name>FMN</name>
        <dbReference type="ChEBI" id="CHEBI:58210"/>
    </cofactor>
</comment>
<dbReference type="RefSeq" id="WP_003127920.1">
    <property type="nucleotide sequence ID" value="NZ_BTSN01000004.1"/>
</dbReference>
<dbReference type="Proteomes" id="UP000439965">
    <property type="component" value="Unassembled WGS sequence"/>
</dbReference>
<dbReference type="EMBL" id="UFYW01000001">
    <property type="protein sequence ID" value="STD84394.1"/>
    <property type="molecule type" value="Genomic_DNA"/>
</dbReference>
<evidence type="ECO:0000313" key="9">
    <source>
        <dbReference type="Proteomes" id="UP000254807"/>
    </source>
</evidence>
<accession>A0A1L8TTD8</accession>
<dbReference type="Proteomes" id="UP001183682">
    <property type="component" value="Unassembled WGS sequence"/>
</dbReference>
<keyword evidence="2" id="KW-0285">Flavoprotein</keyword>
<dbReference type="Gene3D" id="2.30.110.10">
    <property type="entry name" value="Electron Transport, Fmn-binding Protein, Chain A"/>
    <property type="match status" value="1"/>
</dbReference>
<evidence type="ECO:0000259" key="5">
    <source>
        <dbReference type="SMART" id="SM00903"/>
    </source>
</evidence>
<comment type="similarity">
    <text evidence="4">Belongs to the flavoredoxin family.</text>
</comment>
<dbReference type="Pfam" id="PF01613">
    <property type="entry name" value="Flavin_Reduct"/>
    <property type="match status" value="1"/>
</dbReference>
<dbReference type="PANTHER" id="PTHR33798:SF5">
    <property type="entry name" value="FLAVIN REDUCTASE LIKE DOMAIN-CONTAINING PROTEIN"/>
    <property type="match status" value="1"/>
</dbReference>
<evidence type="ECO:0000313" key="6">
    <source>
        <dbReference type="EMBL" id="MDT2691443.1"/>
    </source>
</evidence>
<reference evidence="8 9" key="1">
    <citation type="submission" date="2018-06" db="EMBL/GenBank/DDBJ databases">
        <authorList>
            <consortium name="Pathogen Informatics"/>
            <person name="Doyle S."/>
        </authorList>
    </citation>
    <scope>NUCLEOTIDE SEQUENCE [LARGE SCALE GENOMIC DNA]</scope>
    <source>
        <strain evidence="8 9">NCTC12360</strain>
    </source>
</reference>
<dbReference type="GeneID" id="93222933"/>
<dbReference type="EMBL" id="JARPZN010000014">
    <property type="protein sequence ID" value="MDT2691443.1"/>
    <property type="molecule type" value="Genomic_DNA"/>
</dbReference>
<organism evidence="8 9">
    <name type="scientific">Enterococcus gallinarum</name>
    <dbReference type="NCBI Taxonomy" id="1353"/>
    <lineage>
        <taxon>Bacteria</taxon>
        <taxon>Bacillati</taxon>
        <taxon>Bacillota</taxon>
        <taxon>Bacilli</taxon>
        <taxon>Lactobacillales</taxon>
        <taxon>Enterococcaceae</taxon>
        <taxon>Enterococcus</taxon>
    </lineage>
</organism>
<evidence type="ECO:0000313" key="10">
    <source>
        <dbReference type="Proteomes" id="UP000439965"/>
    </source>
</evidence>
<dbReference type="PANTHER" id="PTHR33798">
    <property type="entry name" value="FLAVOPROTEIN OXYGENASE"/>
    <property type="match status" value="1"/>
</dbReference>
<proteinExistence type="inferred from homology"/>
<feature type="domain" description="Flavin reductase like" evidence="5">
    <location>
        <begin position="20"/>
        <end position="183"/>
    </location>
</feature>
<dbReference type="OrthoDB" id="9794638at2"/>
<dbReference type="AlphaFoldDB" id="A0A1L8TTD8"/>
<dbReference type="SMART" id="SM00903">
    <property type="entry name" value="Flavin_Reduct"/>
    <property type="match status" value="1"/>
</dbReference>
<dbReference type="GO" id="GO:0016646">
    <property type="term" value="F:oxidoreductase activity, acting on the CH-NH group of donors, NAD or NADP as acceptor"/>
    <property type="evidence" value="ECO:0007669"/>
    <property type="project" value="UniProtKB-ARBA"/>
</dbReference>
<dbReference type="Proteomes" id="UP000254807">
    <property type="component" value="Unassembled WGS sequence"/>
</dbReference>
<reference evidence="6" key="3">
    <citation type="submission" date="2023-03" db="EMBL/GenBank/DDBJ databases">
        <authorList>
            <person name="Shen W."/>
            <person name="Cai J."/>
        </authorList>
    </citation>
    <scope>NUCLEOTIDE SEQUENCE</scope>
    <source>
        <strain evidence="6">K69-2</strain>
    </source>
</reference>
<dbReference type="InterPro" id="IPR002563">
    <property type="entry name" value="Flavin_Rdtase-like_dom"/>
</dbReference>
<dbReference type="EMBL" id="WVTI01000003">
    <property type="protein sequence ID" value="MXS25583.1"/>
    <property type="molecule type" value="Genomic_DNA"/>
</dbReference>
<evidence type="ECO:0000256" key="2">
    <source>
        <dbReference type="ARBA" id="ARBA00022630"/>
    </source>
</evidence>
<evidence type="ECO:0000256" key="4">
    <source>
        <dbReference type="ARBA" id="ARBA00038054"/>
    </source>
</evidence>
<evidence type="ECO:0000256" key="1">
    <source>
        <dbReference type="ARBA" id="ARBA00001917"/>
    </source>
</evidence>
<keyword evidence="9" id="KW-1185">Reference proteome</keyword>
<keyword evidence="3" id="KW-0288">FMN</keyword>
<dbReference type="SUPFAM" id="SSF50475">
    <property type="entry name" value="FMN-binding split barrel"/>
    <property type="match status" value="1"/>
</dbReference>
<dbReference type="GO" id="GO:0010181">
    <property type="term" value="F:FMN binding"/>
    <property type="evidence" value="ECO:0007669"/>
    <property type="project" value="InterPro"/>
</dbReference>
<name>A0A1L8TTD8_ENTGA</name>
<reference evidence="7 10" key="2">
    <citation type="submission" date="2019-04" db="EMBL/GenBank/DDBJ databases">
        <title>Step-wise assembly of the neonatal virome modulated by breast feeding.</title>
        <authorList>
            <person name="Liang G."/>
            <person name="Bushman F."/>
        </authorList>
    </citation>
    <scope>NUCLEOTIDE SEQUENCE [LARGE SCALE GENOMIC DNA]</scope>
    <source>
        <strain evidence="7 10">E3404</strain>
    </source>
</reference>
<evidence type="ECO:0000256" key="3">
    <source>
        <dbReference type="ARBA" id="ARBA00022643"/>
    </source>
</evidence>
<dbReference type="InterPro" id="IPR012349">
    <property type="entry name" value="Split_barrel_FMN-bd"/>
</dbReference>
<sequence>MIYLDPQNLTQRENYKLLIGSIIPRPVAIVTTRSAEGTVNIAPFSFFSIVSSEPAIVSIAVQRKKGTMKDTARNLLTTKEAVIHILDRSNVEAANQAAALLPAEQSELTVANFTPVPSQTVGVPGLQEAKIRFETTLYQHVPINEEETKEKNKEEIKVDLLLLKITGYQINEQVYEEGKINPKKLAAVSRLAGNSYAEIGEIFDLARPNEKEDK</sequence>
<evidence type="ECO:0000313" key="8">
    <source>
        <dbReference type="EMBL" id="STD84394.1"/>
    </source>
</evidence>
<gene>
    <name evidence="7" type="ORF">GTI89_05755</name>
    <name evidence="8" type="ORF">NCTC12360_02931</name>
    <name evidence="6" type="ORF">P7E30_14800</name>
</gene>